<evidence type="ECO:0000313" key="2">
    <source>
        <dbReference type="EMBL" id="KAG2569776.1"/>
    </source>
</evidence>
<evidence type="ECO:0000313" key="3">
    <source>
        <dbReference type="Proteomes" id="UP000823388"/>
    </source>
</evidence>
<comment type="caution">
    <text evidence="2">The sequence shown here is derived from an EMBL/GenBank/DDBJ whole genome shotgun (WGS) entry which is preliminary data.</text>
</comment>
<dbReference type="AlphaFoldDB" id="A0A8T0QGC1"/>
<accession>A0A8T0QGC1</accession>
<protein>
    <submittedName>
        <fullName evidence="2">Uncharacterized protein</fullName>
    </submittedName>
</protein>
<reference evidence="2" key="1">
    <citation type="submission" date="2020-05" db="EMBL/GenBank/DDBJ databases">
        <title>WGS assembly of Panicum virgatum.</title>
        <authorList>
            <person name="Lovell J.T."/>
            <person name="Jenkins J."/>
            <person name="Shu S."/>
            <person name="Juenger T.E."/>
            <person name="Schmutz J."/>
        </authorList>
    </citation>
    <scope>NUCLEOTIDE SEQUENCE</scope>
    <source>
        <strain evidence="2">AP13</strain>
    </source>
</reference>
<keyword evidence="3" id="KW-1185">Reference proteome</keyword>
<sequence>MGRRHRRASPALASPPLPPSTKMLRRRGPPAAAGATVPRLLLQLWSGGAPFRPGATASGDATFRPGAVAELDSCNMMACSGRGAPAIRGWQEPAACAPRGTRAGVQGSRRPTVLRQHRPWLLSEKKRGHRRRERKMRTRIGSNPLCWIV</sequence>
<name>A0A8T0QGC1_PANVG</name>
<evidence type="ECO:0000256" key="1">
    <source>
        <dbReference type="SAM" id="MobiDB-lite"/>
    </source>
</evidence>
<dbReference type="EMBL" id="CM029050">
    <property type="protein sequence ID" value="KAG2569776.1"/>
    <property type="molecule type" value="Genomic_DNA"/>
</dbReference>
<organism evidence="2 3">
    <name type="scientific">Panicum virgatum</name>
    <name type="common">Blackwell switchgrass</name>
    <dbReference type="NCBI Taxonomy" id="38727"/>
    <lineage>
        <taxon>Eukaryota</taxon>
        <taxon>Viridiplantae</taxon>
        <taxon>Streptophyta</taxon>
        <taxon>Embryophyta</taxon>
        <taxon>Tracheophyta</taxon>
        <taxon>Spermatophyta</taxon>
        <taxon>Magnoliopsida</taxon>
        <taxon>Liliopsida</taxon>
        <taxon>Poales</taxon>
        <taxon>Poaceae</taxon>
        <taxon>PACMAD clade</taxon>
        <taxon>Panicoideae</taxon>
        <taxon>Panicodae</taxon>
        <taxon>Paniceae</taxon>
        <taxon>Panicinae</taxon>
        <taxon>Panicum</taxon>
        <taxon>Panicum sect. Hiantes</taxon>
    </lineage>
</organism>
<proteinExistence type="predicted"/>
<dbReference type="Proteomes" id="UP000823388">
    <property type="component" value="Chromosome 7N"/>
</dbReference>
<feature type="region of interest" description="Disordered" evidence="1">
    <location>
        <begin position="1"/>
        <end position="32"/>
    </location>
</feature>
<gene>
    <name evidence="2" type="ORF">PVAP13_7NG440000</name>
</gene>